<organism evidence="2 3">
    <name type="scientific">Magallana gigas</name>
    <name type="common">Pacific oyster</name>
    <name type="synonym">Crassostrea gigas</name>
    <dbReference type="NCBI Taxonomy" id="29159"/>
    <lineage>
        <taxon>Eukaryota</taxon>
        <taxon>Metazoa</taxon>
        <taxon>Spiralia</taxon>
        <taxon>Lophotrochozoa</taxon>
        <taxon>Mollusca</taxon>
        <taxon>Bivalvia</taxon>
        <taxon>Autobranchia</taxon>
        <taxon>Pteriomorphia</taxon>
        <taxon>Ostreida</taxon>
        <taxon>Ostreoidea</taxon>
        <taxon>Ostreidae</taxon>
        <taxon>Magallana</taxon>
    </lineage>
</organism>
<proteinExistence type="predicted"/>
<dbReference type="GO" id="GO:0007160">
    <property type="term" value="P:cell-matrix adhesion"/>
    <property type="evidence" value="ECO:0007669"/>
    <property type="project" value="InterPro"/>
</dbReference>
<dbReference type="EnsemblMetazoa" id="G21021.1">
    <property type="protein sequence ID" value="G21021.1:cds"/>
    <property type="gene ID" value="G21021"/>
</dbReference>
<evidence type="ECO:0008006" key="4">
    <source>
        <dbReference type="Google" id="ProtNLM"/>
    </source>
</evidence>
<dbReference type="InterPro" id="IPR001299">
    <property type="entry name" value="Ependymin"/>
</dbReference>
<dbReference type="Proteomes" id="UP000005408">
    <property type="component" value="Unassembled WGS sequence"/>
</dbReference>
<evidence type="ECO:0000313" key="2">
    <source>
        <dbReference type="EnsemblMetazoa" id="G21021.1:cds"/>
    </source>
</evidence>
<dbReference type="AlphaFoldDB" id="A0A8W8JTS3"/>
<sequence length="208" mass="23637">MYTVFLLVAVGASLFLGTVQQCCGPSKLQTYFDVLTFLPGGRGSTVTYNMSYDAVTKRVAYHVFGNSMQEDVDAIIDYRANMSYVWSEGVCDVSHANQFHEMCFPEGKLVRKSFMGVFPDIIKLNTYLISDDQGRYSFTIAKPCTPVEMERQQTDFLMLNRFYNMTLGIKNESVFTPPKICFKKESRISKTYETPLLYRAAAMFGQVP</sequence>
<name>A0A8W8JTS3_MAGGI</name>
<dbReference type="Pfam" id="PF00811">
    <property type="entry name" value="Ependymin"/>
    <property type="match status" value="1"/>
</dbReference>
<dbReference type="GO" id="GO:0005576">
    <property type="term" value="C:extracellular region"/>
    <property type="evidence" value="ECO:0007669"/>
    <property type="project" value="InterPro"/>
</dbReference>
<keyword evidence="1" id="KW-0732">Signal</keyword>
<evidence type="ECO:0000256" key="1">
    <source>
        <dbReference type="SAM" id="SignalP"/>
    </source>
</evidence>
<keyword evidence="3" id="KW-1185">Reference proteome</keyword>
<evidence type="ECO:0000313" key="3">
    <source>
        <dbReference type="Proteomes" id="UP000005408"/>
    </source>
</evidence>
<dbReference type="PANTHER" id="PTHR10697:SF13">
    <property type="entry name" value="RICIN B LECTIN DOMAIN-CONTAINING PROTEIN"/>
    <property type="match status" value="1"/>
</dbReference>
<accession>A0A8W8JTS3</accession>
<feature type="signal peptide" evidence="1">
    <location>
        <begin position="1"/>
        <end position="21"/>
    </location>
</feature>
<dbReference type="GO" id="GO:0005764">
    <property type="term" value="C:lysosome"/>
    <property type="evidence" value="ECO:0007669"/>
    <property type="project" value="TreeGrafter"/>
</dbReference>
<dbReference type="PANTHER" id="PTHR10697">
    <property type="entry name" value="MAMMALIAN EPENDYMIN-RELATED PROTEIN 1"/>
    <property type="match status" value="1"/>
</dbReference>
<reference evidence="2" key="1">
    <citation type="submission" date="2022-08" db="UniProtKB">
        <authorList>
            <consortium name="EnsemblMetazoa"/>
        </authorList>
    </citation>
    <scope>IDENTIFICATION</scope>
    <source>
        <strain evidence="2">05x7-T-G4-1.051#20</strain>
    </source>
</reference>
<protein>
    <recommendedName>
        <fullName evidence="4">Mammalian ependymin-related protein 1</fullName>
    </recommendedName>
</protein>
<feature type="chain" id="PRO_5036463752" description="Mammalian ependymin-related protein 1" evidence="1">
    <location>
        <begin position="22"/>
        <end position="208"/>
    </location>
</feature>
<dbReference type="GO" id="GO:0005509">
    <property type="term" value="F:calcium ion binding"/>
    <property type="evidence" value="ECO:0007669"/>
    <property type="project" value="InterPro"/>
</dbReference>